<evidence type="ECO:0000256" key="2">
    <source>
        <dbReference type="PROSITE-ProRule" id="PRU00169"/>
    </source>
</evidence>
<sequence length="226" mass="25418">MLKALIVDDEPLAHTVLLHHLKQHPDIAIVGRCFSATETLQHLAKHHVDLLFLDINMPALSGIDMLKVIAHPPQVIIVSAYSEFAIDGFELDVADYLLKPVNSQRLSKALDKVRERCQVHNHASKIQVKVGREIHRLDIDSIVYLEAYGNYVKVWTTQTMLLANSTLKQLLEGLPKVDFLQIHKSYVVNKKTLMCLNTDTVTLSGGVNLKVGKSFKLALKRHFSTL</sequence>
<dbReference type="InterPro" id="IPR046947">
    <property type="entry name" value="LytR-like"/>
</dbReference>
<evidence type="ECO:0000313" key="5">
    <source>
        <dbReference type="EMBL" id="AIF98476.1"/>
    </source>
</evidence>
<dbReference type="InterPro" id="IPR011006">
    <property type="entry name" value="CheY-like_superfamily"/>
</dbReference>
<dbReference type="RefSeq" id="WP_044056660.1">
    <property type="nucleotide sequence ID" value="NZ_CAJXAX010000036.1"/>
</dbReference>
<dbReference type="Gene3D" id="2.40.50.1020">
    <property type="entry name" value="LytTr DNA-binding domain"/>
    <property type="match status" value="1"/>
</dbReference>
<dbReference type="Gene3D" id="3.40.50.2300">
    <property type="match status" value="1"/>
</dbReference>
<dbReference type="InterPro" id="IPR001789">
    <property type="entry name" value="Sig_transdc_resp-reg_receiver"/>
</dbReference>
<proteinExistence type="predicted"/>
<dbReference type="GO" id="GO:0003677">
    <property type="term" value="F:DNA binding"/>
    <property type="evidence" value="ECO:0007669"/>
    <property type="project" value="InterPro"/>
</dbReference>
<gene>
    <name evidence="5" type="ORF">EP13_07095</name>
</gene>
<keyword evidence="6" id="KW-1185">Reference proteome</keyword>
<dbReference type="KEGG" id="aal:EP13_07095"/>
<dbReference type="AlphaFoldDB" id="A0A075NY15"/>
<dbReference type="PROSITE" id="PS50110">
    <property type="entry name" value="RESPONSE_REGULATORY"/>
    <property type="match status" value="1"/>
</dbReference>
<dbReference type="PROSITE" id="PS50930">
    <property type="entry name" value="HTH_LYTTR"/>
    <property type="match status" value="1"/>
</dbReference>
<dbReference type="Pfam" id="PF00072">
    <property type="entry name" value="Response_reg"/>
    <property type="match status" value="1"/>
</dbReference>
<dbReference type="GO" id="GO:0000156">
    <property type="term" value="F:phosphorelay response regulator activity"/>
    <property type="evidence" value="ECO:0007669"/>
    <property type="project" value="InterPro"/>
</dbReference>
<protein>
    <submittedName>
        <fullName evidence="5">Transcriptional regulator</fullName>
    </submittedName>
</protein>
<keyword evidence="1" id="KW-0902">Two-component regulatory system</keyword>
<keyword evidence="2" id="KW-0597">Phosphoprotein</keyword>
<dbReference type="SMART" id="SM00850">
    <property type="entry name" value="LytTR"/>
    <property type="match status" value="1"/>
</dbReference>
<organism evidence="5 6">
    <name type="scientific">Alteromonas australica</name>
    <dbReference type="NCBI Taxonomy" id="589873"/>
    <lineage>
        <taxon>Bacteria</taxon>
        <taxon>Pseudomonadati</taxon>
        <taxon>Pseudomonadota</taxon>
        <taxon>Gammaproteobacteria</taxon>
        <taxon>Alteromonadales</taxon>
        <taxon>Alteromonadaceae</taxon>
        <taxon>Alteromonas/Salinimonas group</taxon>
        <taxon>Alteromonas</taxon>
    </lineage>
</organism>
<name>A0A075NY15_9ALTE</name>
<dbReference type="eggNOG" id="COG3279">
    <property type="taxonomic scope" value="Bacteria"/>
</dbReference>
<dbReference type="GeneID" id="78254679"/>
<dbReference type="PANTHER" id="PTHR37299:SF1">
    <property type="entry name" value="STAGE 0 SPORULATION PROTEIN A HOMOLOG"/>
    <property type="match status" value="1"/>
</dbReference>
<evidence type="ECO:0000313" key="6">
    <source>
        <dbReference type="Proteomes" id="UP000056090"/>
    </source>
</evidence>
<dbReference type="Proteomes" id="UP000056090">
    <property type="component" value="Chromosome"/>
</dbReference>
<dbReference type="InterPro" id="IPR007492">
    <property type="entry name" value="LytTR_DNA-bd_dom"/>
</dbReference>
<evidence type="ECO:0000256" key="1">
    <source>
        <dbReference type="ARBA" id="ARBA00023012"/>
    </source>
</evidence>
<evidence type="ECO:0000259" key="3">
    <source>
        <dbReference type="PROSITE" id="PS50110"/>
    </source>
</evidence>
<dbReference type="Pfam" id="PF04397">
    <property type="entry name" value="LytTR"/>
    <property type="match status" value="1"/>
</dbReference>
<dbReference type="SMART" id="SM00448">
    <property type="entry name" value="REC"/>
    <property type="match status" value="1"/>
</dbReference>
<reference evidence="5 6" key="1">
    <citation type="submission" date="2014-06" db="EMBL/GenBank/DDBJ databases">
        <title>Genomes of Alteromonas australica, a world apart.</title>
        <authorList>
            <person name="Gonzaga A."/>
            <person name="Lopez-Perez M."/>
            <person name="Rodriguez-Valera F."/>
        </authorList>
    </citation>
    <scope>NUCLEOTIDE SEQUENCE [LARGE SCALE GENOMIC DNA]</scope>
    <source>
        <strain evidence="5 6">H 17</strain>
    </source>
</reference>
<dbReference type="SUPFAM" id="SSF52172">
    <property type="entry name" value="CheY-like"/>
    <property type="match status" value="1"/>
</dbReference>
<dbReference type="EMBL" id="CP008849">
    <property type="protein sequence ID" value="AIF98476.1"/>
    <property type="molecule type" value="Genomic_DNA"/>
</dbReference>
<feature type="domain" description="Response regulatory" evidence="3">
    <location>
        <begin position="3"/>
        <end position="114"/>
    </location>
</feature>
<feature type="domain" description="HTH LytTR-type" evidence="4">
    <location>
        <begin position="126"/>
        <end position="225"/>
    </location>
</feature>
<accession>A0A075NY15</accession>
<dbReference type="PANTHER" id="PTHR37299">
    <property type="entry name" value="TRANSCRIPTIONAL REGULATOR-RELATED"/>
    <property type="match status" value="1"/>
</dbReference>
<evidence type="ECO:0000259" key="4">
    <source>
        <dbReference type="PROSITE" id="PS50930"/>
    </source>
</evidence>
<feature type="modified residue" description="4-aspartylphosphate" evidence="2">
    <location>
        <position position="54"/>
    </location>
</feature>